<keyword evidence="2" id="KW-0812">Transmembrane</keyword>
<reference evidence="3 4" key="1">
    <citation type="journal article" date="2012" name="J. Bacteriol.">
        <title>Complete genome sequence of Pelagibacterium halotolerans B2T.</title>
        <authorList>
            <person name="Huo Y.Y."/>
            <person name="Cheng H."/>
            <person name="Han X.F."/>
            <person name="Jiang X.W."/>
            <person name="Sun C."/>
            <person name="Zhang X.Q."/>
            <person name="Zhu X.F."/>
            <person name="Liu Y.F."/>
            <person name="Li P.F."/>
            <person name="Ni P.X."/>
            <person name="Wu M."/>
        </authorList>
    </citation>
    <scope>NUCLEOTIDE SEQUENCE [LARGE SCALE GENOMIC DNA]</scope>
    <source>
        <strain evidence="4">DSM 22347 / JCM 15775 / CGMCC 1.7692 / B2</strain>
    </source>
</reference>
<dbReference type="AlphaFoldDB" id="G4RBX7"/>
<evidence type="ECO:0000313" key="4">
    <source>
        <dbReference type="Proteomes" id="UP000008850"/>
    </source>
</evidence>
<feature type="transmembrane region" description="Helical" evidence="2">
    <location>
        <begin position="6"/>
        <end position="26"/>
    </location>
</feature>
<dbReference type="HOGENOM" id="CLU_3046321_0_0_5"/>
<sequence length="54" mass="5958">MESFPWLFAVLGGAVILGLVIAYGAFRSSKATPRQEQAGERGAHELYHKDESKH</sequence>
<gene>
    <name evidence="3" type="ordered locus">KKY_602</name>
</gene>
<keyword evidence="2" id="KW-0472">Membrane</keyword>
<feature type="region of interest" description="Disordered" evidence="1">
    <location>
        <begin position="29"/>
        <end position="54"/>
    </location>
</feature>
<dbReference type="EMBL" id="CP003075">
    <property type="protein sequence ID" value="AEQ50643.1"/>
    <property type="molecule type" value="Genomic_DNA"/>
</dbReference>
<keyword evidence="2" id="KW-1133">Transmembrane helix</keyword>
<feature type="compositionally biased region" description="Basic and acidic residues" evidence="1">
    <location>
        <begin position="37"/>
        <end position="54"/>
    </location>
</feature>
<dbReference type="RefSeq" id="WP_014129792.1">
    <property type="nucleotide sequence ID" value="NC_016078.1"/>
</dbReference>
<protein>
    <submittedName>
        <fullName evidence="3">Uncharacterized protein</fullName>
    </submittedName>
</protein>
<accession>G4RBX7</accession>
<evidence type="ECO:0000313" key="3">
    <source>
        <dbReference type="EMBL" id="AEQ50643.1"/>
    </source>
</evidence>
<dbReference type="Proteomes" id="UP000008850">
    <property type="component" value="Chromosome"/>
</dbReference>
<evidence type="ECO:0000256" key="2">
    <source>
        <dbReference type="SAM" id="Phobius"/>
    </source>
</evidence>
<organism evidence="3 4">
    <name type="scientific">Pelagibacterium halotolerans (strain DSM 22347 / JCM 15775 / CGMCC 1.7692 / B2)</name>
    <dbReference type="NCBI Taxonomy" id="1082931"/>
    <lineage>
        <taxon>Bacteria</taxon>
        <taxon>Pseudomonadati</taxon>
        <taxon>Pseudomonadota</taxon>
        <taxon>Alphaproteobacteria</taxon>
        <taxon>Hyphomicrobiales</taxon>
        <taxon>Devosiaceae</taxon>
        <taxon>Pelagibacterium</taxon>
    </lineage>
</organism>
<name>G4RBX7_PELHB</name>
<keyword evidence="4" id="KW-1185">Reference proteome</keyword>
<evidence type="ECO:0000256" key="1">
    <source>
        <dbReference type="SAM" id="MobiDB-lite"/>
    </source>
</evidence>
<proteinExistence type="predicted"/>
<dbReference type="STRING" id="1082931.KKY_602"/>
<dbReference type="KEGG" id="phl:KKY_602"/>